<feature type="domain" description="AB hydrolase-1" evidence="1">
    <location>
        <begin position="27"/>
        <end position="130"/>
    </location>
</feature>
<organism evidence="2 3">
    <name type="scientific">Streptococcus sanguinis</name>
    <dbReference type="NCBI Taxonomy" id="1305"/>
    <lineage>
        <taxon>Bacteria</taxon>
        <taxon>Bacillati</taxon>
        <taxon>Bacillota</taxon>
        <taxon>Bacilli</taxon>
        <taxon>Lactobacillales</taxon>
        <taxon>Streptococcaceae</taxon>
        <taxon>Streptococcus</taxon>
    </lineage>
</organism>
<dbReference type="AlphaFoldDB" id="A0A0B7GN44"/>
<sequence length="277" mass="32089">MIEKTYETSSGVIHYWTNDMDASAKSALIFLPGLTADHRLFEKQIEYFKDTYRVLVWDAPGHASSNPFRLDFTLFDLATWLDEIFVKERIENPIVIGQSMGGYVGQVYAQLFPEKLKGLVTIDSPSLQRKYYTAMELWLLKNMEAIYRIYPWKSLLKSGPKSVSTTDYGRKLMYDMMMVYDGDQERYARLAGYGYKIFSEAVEKKLSYEVKCPQLVICGKEDRAGSCIRYLKAYERNTGKYVQWIDKAGHNSNTDQPDVVNRLIDEFLDNKIKEKLG</sequence>
<protein>
    <submittedName>
        <fullName evidence="2">Putative alpha/beta hydrolase</fullName>
    </submittedName>
</protein>
<dbReference type="PRINTS" id="PR00111">
    <property type="entry name" value="ABHYDROLASE"/>
</dbReference>
<evidence type="ECO:0000313" key="3">
    <source>
        <dbReference type="Proteomes" id="UP000183504"/>
    </source>
</evidence>
<dbReference type="Proteomes" id="UP000183504">
    <property type="component" value="Unassembled WGS sequence"/>
</dbReference>
<dbReference type="RefSeq" id="WP_176693560.1">
    <property type="nucleotide sequence ID" value="NZ_CDMW01000001.1"/>
</dbReference>
<dbReference type="Pfam" id="PF00561">
    <property type="entry name" value="Abhydrolase_1"/>
    <property type="match status" value="1"/>
</dbReference>
<dbReference type="InterPro" id="IPR000073">
    <property type="entry name" value="AB_hydrolase_1"/>
</dbReference>
<accession>A0A0B7GN44</accession>
<proteinExistence type="predicted"/>
<dbReference type="InterPro" id="IPR050266">
    <property type="entry name" value="AB_hydrolase_sf"/>
</dbReference>
<dbReference type="PANTHER" id="PTHR43798">
    <property type="entry name" value="MONOACYLGLYCEROL LIPASE"/>
    <property type="match status" value="1"/>
</dbReference>
<keyword evidence="2" id="KW-0378">Hydrolase</keyword>
<dbReference type="SUPFAM" id="SSF53474">
    <property type="entry name" value="alpha/beta-Hydrolases"/>
    <property type="match status" value="1"/>
</dbReference>
<name>A0A0B7GN44_STRSA</name>
<evidence type="ECO:0000313" key="2">
    <source>
        <dbReference type="EMBL" id="CEL90175.1"/>
    </source>
</evidence>
<dbReference type="InterPro" id="IPR029058">
    <property type="entry name" value="AB_hydrolase_fold"/>
</dbReference>
<dbReference type="Gene3D" id="3.40.50.1820">
    <property type="entry name" value="alpha/beta hydrolase"/>
    <property type="match status" value="1"/>
</dbReference>
<gene>
    <name evidence="2" type="ORF">SSV_0875</name>
</gene>
<evidence type="ECO:0000259" key="1">
    <source>
        <dbReference type="Pfam" id="PF00561"/>
    </source>
</evidence>
<reference evidence="2 3" key="1">
    <citation type="submission" date="2015-01" db="EMBL/GenBank/DDBJ databases">
        <authorList>
            <person name="Pelicic Vladimir"/>
        </authorList>
    </citation>
    <scope>NUCLEOTIDE SEQUENCE [LARGE SCALE GENOMIC DNA]</scope>
    <source>
        <strain evidence="2 3">2908</strain>
    </source>
</reference>
<dbReference type="GO" id="GO:0016787">
    <property type="term" value="F:hydrolase activity"/>
    <property type="evidence" value="ECO:0007669"/>
    <property type="project" value="UniProtKB-KW"/>
</dbReference>
<dbReference type="EMBL" id="CDMW01000001">
    <property type="protein sequence ID" value="CEL90175.1"/>
    <property type="molecule type" value="Genomic_DNA"/>
</dbReference>